<evidence type="ECO:0000256" key="1">
    <source>
        <dbReference type="ARBA" id="ARBA00022737"/>
    </source>
</evidence>
<dbReference type="Pfam" id="PF01535">
    <property type="entry name" value="PPR"/>
    <property type="match status" value="3"/>
</dbReference>
<dbReference type="PANTHER" id="PTHR47926:SF464">
    <property type="entry name" value="DYW DOMAIN-CONTAINING PROTEIN"/>
    <property type="match status" value="1"/>
</dbReference>
<protein>
    <recommendedName>
        <fullName evidence="5">Pentatricopeptide repeat-containing protein</fullName>
    </recommendedName>
</protein>
<sequence length="437" mass="47838">MNKCRSDPRTIHARIIKCRPPDKAAYNGLIHHYSKSQLNKNLRQTYALRVFHVYLSRPTVVSWTCLISALGDTHSSLTHFVSMLRYGTMPNQRTLAVLLKACAALCTVSFGMQVHGVAHKMSLSTELFAGSALVNFYSKSGRSDDAWKLFGEMPERDPVSYSAVIVGLAQNSQPVDALSCFADMVACGVPATEYSVSAALTSVGDMAVLEPCRILHGHAVVTGHYPNVVVGTSLLDAYGKCGLISEARQIFDELLPDMNLVGWNAMMSSYAQQGESKLVLDMFTSMNARGFTPDEYSFLAVLSCLQNAGLADQAEGWLNEMKLKYGVEPQIEHYTCVVGALSGVGRLKEAVRVATSMPFEPDGAMWRTLLIACASHGDADMAETASNRLLELDPHDDSAYIILANILSNKGKLAEVAELRKKMKNSMIRRVVGRSWL</sequence>
<dbReference type="Gramene" id="Kaladp0076s0406.1.v1.1">
    <property type="protein sequence ID" value="Kaladp0076s0406.1.v1.1.CDS.1"/>
    <property type="gene ID" value="Kaladp0076s0406.v1.1"/>
</dbReference>
<dbReference type="AlphaFoldDB" id="A0A7N0UQP5"/>
<dbReference type="InterPro" id="IPR046848">
    <property type="entry name" value="E_motif"/>
</dbReference>
<dbReference type="PANTHER" id="PTHR47926">
    <property type="entry name" value="PENTATRICOPEPTIDE REPEAT-CONTAINING PROTEIN"/>
    <property type="match status" value="1"/>
</dbReference>
<dbReference type="InterPro" id="IPR046960">
    <property type="entry name" value="PPR_At4g14850-like_plant"/>
</dbReference>
<dbReference type="SUPFAM" id="SSF48452">
    <property type="entry name" value="TPR-like"/>
    <property type="match status" value="1"/>
</dbReference>
<feature type="repeat" description="PPR" evidence="2">
    <location>
        <begin position="259"/>
        <end position="293"/>
    </location>
</feature>
<name>A0A7N0UQP5_KALFE</name>
<dbReference type="Pfam" id="PF20431">
    <property type="entry name" value="E_motif"/>
    <property type="match status" value="1"/>
</dbReference>
<dbReference type="PROSITE" id="PS51375">
    <property type="entry name" value="PPR"/>
    <property type="match status" value="2"/>
</dbReference>
<dbReference type="InterPro" id="IPR002885">
    <property type="entry name" value="PPR_rpt"/>
</dbReference>
<dbReference type="Proteomes" id="UP000594263">
    <property type="component" value="Unplaced"/>
</dbReference>
<evidence type="ECO:0000313" key="3">
    <source>
        <dbReference type="EnsemblPlants" id="Kaladp0076s0406.1.v1.1.CDS.1"/>
    </source>
</evidence>
<dbReference type="FunFam" id="1.25.40.10:FF:000090">
    <property type="entry name" value="Pentatricopeptide repeat-containing protein, chloroplastic"/>
    <property type="match status" value="1"/>
</dbReference>
<dbReference type="Pfam" id="PF13041">
    <property type="entry name" value="PPR_2"/>
    <property type="match status" value="1"/>
</dbReference>
<keyword evidence="4" id="KW-1185">Reference proteome</keyword>
<dbReference type="GO" id="GO:0009451">
    <property type="term" value="P:RNA modification"/>
    <property type="evidence" value="ECO:0007669"/>
    <property type="project" value="InterPro"/>
</dbReference>
<dbReference type="OMA" id="ANDKRHE"/>
<accession>A0A7N0UQP5</accession>
<evidence type="ECO:0000256" key="2">
    <source>
        <dbReference type="PROSITE-ProRule" id="PRU00708"/>
    </source>
</evidence>
<proteinExistence type="predicted"/>
<dbReference type="EnsemblPlants" id="Kaladp0076s0406.1.v1.1">
    <property type="protein sequence ID" value="Kaladp0076s0406.1.v1.1.CDS.1"/>
    <property type="gene ID" value="Kaladp0076s0406.v1.1"/>
</dbReference>
<evidence type="ECO:0000313" key="4">
    <source>
        <dbReference type="Proteomes" id="UP000594263"/>
    </source>
</evidence>
<dbReference type="NCBIfam" id="TIGR00756">
    <property type="entry name" value="PPR"/>
    <property type="match status" value="3"/>
</dbReference>
<dbReference type="InterPro" id="IPR011990">
    <property type="entry name" value="TPR-like_helical_dom_sf"/>
</dbReference>
<dbReference type="Gene3D" id="1.25.40.10">
    <property type="entry name" value="Tetratricopeptide repeat domain"/>
    <property type="match status" value="4"/>
</dbReference>
<dbReference type="GO" id="GO:0003723">
    <property type="term" value="F:RNA binding"/>
    <property type="evidence" value="ECO:0007669"/>
    <property type="project" value="InterPro"/>
</dbReference>
<evidence type="ECO:0008006" key="5">
    <source>
        <dbReference type="Google" id="ProtNLM"/>
    </source>
</evidence>
<organism evidence="3 4">
    <name type="scientific">Kalanchoe fedtschenkoi</name>
    <name type="common">Lavender scallops</name>
    <name type="synonym">South American air plant</name>
    <dbReference type="NCBI Taxonomy" id="63787"/>
    <lineage>
        <taxon>Eukaryota</taxon>
        <taxon>Viridiplantae</taxon>
        <taxon>Streptophyta</taxon>
        <taxon>Embryophyta</taxon>
        <taxon>Tracheophyta</taxon>
        <taxon>Spermatophyta</taxon>
        <taxon>Magnoliopsida</taxon>
        <taxon>eudicotyledons</taxon>
        <taxon>Gunneridae</taxon>
        <taxon>Pentapetalae</taxon>
        <taxon>Saxifragales</taxon>
        <taxon>Crassulaceae</taxon>
        <taxon>Kalanchoe</taxon>
    </lineage>
</organism>
<feature type="repeat" description="PPR" evidence="2">
    <location>
        <begin position="157"/>
        <end position="191"/>
    </location>
</feature>
<keyword evidence="1" id="KW-0677">Repeat</keyword>
<reference evidence="3" key="1">
    <citation type="submission" date="2021-01" db="UniProtKB">
        <authorList>
            <consortium name="EnsemblPlants"/>
        </authorList>
    </citation>
    <scope>IDENTIFICATION</scope>
</reference>